<keyword evidence="11" id="KW-0670">Pyruvate</keyword>
<proteinExistence type="predicted"/>
<evidence type="ECO:0000256" key="8">
    <source>
        <dbReference type="ARBA" id="ARBA00078354"/>
    </source>
</evidence>
<sequence>MNVADKSPFVVSADWLQERLGQPGLSVLDASWYLPAQKRDAKAEYDAAHIPGAIFFDHEEISDPDSSLPHTLLNPEAFAATISSMGITNDDTIVVYDGPGMTTSPRVWWMLRTFGAENVSILDGGFDNWKSAGRPVTDEVTRIAPSAFVPNFEASKVASFDDMREIVQRQSRQIADARSAGRFKGVDPEPRAGLRSGHMPGARNVPSSSLADNGYLKDINSLRKVFDDAGIDLSRPVVTSCGSGITAAVVTLALESVGHKDNILYDGSWTEWGGDKNTPVATGEA</sequence>
<dbReference type="CDD" id="cd01448">
    <property type="entry name" value="TST_Repeat_1"/>
    <property type="match status" value="1"/>
</dbReference>
<dbReference type="EC" id="2.8.1.2" evidence="6"/>
<dbReference type="PROSITE" id="PS50206">
    <property type="entry name" value="RHODANESE_3"/>
    <property type="match status" value="2"/>
</dbReference>
<dbReference type="InterPro" id="IPR001307">
    <property type="entry name" value="Thiosulphate_STrfase_CS"/>
</dbReference>
<protein>
    <recommendedName>
        <fullName evidence="7">3-mercaptopyruvate sulfurtransferase</fullName>
        <ecNumber evidence="6">2.8.1.2</ecNumber>
    </recommendedName>
    <alternativeName>
        <fullName evidence="8">Rhodanese-like protein</fullName>
    </alternativeName>
</protein>
<evidence type="ECO:0000313" key="12">
    <source>
        <dbReference type="Proteomes" id="UP000253324"/>
    </source>
</evidence>
<organism evidence="11 12">
    <name type="scientific">Phyllobacterium bourgognense</name>
    <dbReference type="NCBI Taxonomy" id="314236"/>
    <lineage>
        <taxon>Bacteria</taxon>
        <taxon>Pseudomonadati</taxon>
        <taxon>Pseudomonadota</taxon>
        <taxon>Alphaproteobacteria</taxon>
        <taxon>Hyphomicrobiales</taxon>
        <taxon>Phyllobacteriaceae</taxon>
        <taxon>Phyllobacterium</taxon>
    </lineage>
</organism>
<evidence type="ECO:0000256" key="9">
    <source>
        <dbReference type="SAM" id="MobiDB-lite"/>
    </source>
</evidence>
<evidence type="ECO:0000256" key="6">
    <source>
        <dbReference type="ARBA" id="ARBA00066832"/>
    </source>
</evidence>
<dbReference type="NCBIfam" id="NF008557">
    <property type="entry name" value="PRK11493.1"/>
    <property type="match status" value="1"/>
</dbReference>
<evidence type="ECO:0000313" key="11">
    <source>
        <dbReference type="EMBL" id="RCW86454.1"/>
    </source>
</evidence>
<dbReference type="CDD" id="cd01449">
    <property type="entry name" value="TST_Repeat_2"/>
    <property type="match status" value="1"/>
</dbReference>
<gene>
    <name evidence="11" type="ORF">C7476_102435</name>
</gene>
<evidence type="ECO:0000259" key="10">
    <source>
        <dbReference type="PROSITE" id="PS50206"/>
    </source>
</evidence>
<dbReference type="PANTHER" id="PTHR11364">
    <property type="entry name" value="THIOSULFATE SULFERTANSFERASE"/>
    <property type="match status" value="1"/>
</dbReference>
<evidence type="ECO:0000256" key="7">
    <source>
        <dbReference type="ARBA" id="ARBA00070833"/>
    </source>
</evidence>
<comment type="catalytic activity">
    <reaction evidence="5">
        <text>2-oxo-3-sulfanylpropanoate + [thioredoxin]-dithiol = [thioredoxin]-disulfide + hydrogen sulfide + pyruvate + H(+)</text>
        <dbReference type="Rhea" id="RHEA:21740"/>
        <dbReference type="Rhea" id="RHEA-COMP:10698"/>
        <dbReference type="Rhea" id="RHEA-COMP:10700"/>
        <dbReference type="ChEBI" id="CHEBI:15361"/>
        <dbReference type="ChEBI" id="CHEBI:15378"/>
        <dbReference type="ChEBI" id="CHEBI:29919"/>
        <dbReference type="ChEBI" id="CHEBI:29950"/>
        <dbReference type="ChEBI" id="CHEBI:50058"/>
        <dbReference type="ChEBI" id="CHEBI:57678"/>
        <dbReference type="EC" id="2.8.1.2"/>
    </reaction>
    <physiologicalReaction direction="left-to-right" evidence="5">
        <dbReference type="Rhea" id="RHEA:21741"/>
    </physiologicalReaction>
</comment>
<feature type="domain" description="Rhodanese" evidence="10">
    <location>
        <begin position="168"/>
        <end position="281"/>
    </location>
</feature>
<dbReference type="EMBL" id="QPJM01000002">
    <property type="protein sequence ID" value="RCW86454.1"/>
    <property type="molecule type" value="Genomic_DNA"/>
</dbReference>
<dbReference type="InterPro" id="IPR001763">
    <property type="entry name" value="Rhodanese-like_dom"/>
</dbReference>
<reference evidence="11 12" key="1">
    <citation type="submission" date="2018-07" db="EMBL/GenBank/DDBJ databases">
        <title>Genomic Encyclopedia of Type Strains, Phase III (KMG-III): the genomes of soil and plant-associated and newly described type strains.</title>
        <authorList>
            <person name="Whitman W."/>
        </authorList>
    </citation>
    <scope>NUCLEOTIDE SEQUENCE [LARGE SCALE GENOMIC DNA]</scope>
    <source>
        <strain evidence="11 12">31-25a</strain>
    </source>
</reference>
<evidence type="ECO:0000256" key="5">
    <source>
        <dbReference type="ARBA" id="ARBA00051793"/>
    </source>
</evidence>
<comment type="caution">
    <text evidence="11">The sequence shown here is derived from an EMBL/GenBank/DDBJ whole genome shotgun (WGS) entry which is preliminary data.</text>
</comment>
<comment type="subcellular location">
    <subcellularLocation>
        <location evidence="1">Cytoplasm</location>
    </subcellularLocation>
</comment>
<evidence type="ECO:0000256" key="3">
    <source>
        <dbReference type="ARBA" id="ARBA00022679"/>
    </source>
</evidence>
<dbReference type="FunFam" id="3.40.250.10:FF:000001">
    <property type="entry name" value="Sulfurtransferase"/>
    <property type="match status" value="1"/>
</dbReference>
<dbReference type="GO" id="GO:0016784">
    <property type="term" value="F:3-mercaptopyruvate sulfurtransferase activity"/>
    <property type="evidence" value="ECO:0007669"/>
    <property type="project" value="UniProtKB-EC"/>
</dbReference>
<feature type="domain" description="Rhodanese" evidence="10">
    <location>
        <begin position="21"/>
        <end position="138"/>
    </location>
</feature>
<evidence type="ECO:0000256" key="4">
    <source>
        <dbReference type="ARBA" id="ARBA00022737"/>
    </source>
</evidence>
<keyword evidence="3 11" id="KW-0808">Transferase</keyword>
<dbReference type="InterPro" id="IPR045078">
    <property type="entry name" value="TST/MPST-like"/>
</dbReference>
<evidence type="ECO:0000256" key="1">
    <source>
        <dbReference type="ARBA" id="ARBA00004496"/>
    </source>
</evidence>
<keyword evidence="2" id="KW-0963">Cytoplasm</keyword>
<dbReference type="GO" id="GO:0004792">
    <property type="term" value="F:thiosulfate-cyanide sulfurtransferase activity"/>
    <property type="evidence" value="ECO:0007669"/>
    <property type="project" value="InterPro"/>
</dbReference>
<dbReference type="SUPFAM" id="SSF52821">
    <property type="entry name" value="Rhodanese/Cell cycle control phosphatase"/>
    <property type="match status" value="2"/>
</dbReference>
<name>A0A368Z7N5_9HYPH</name>
<feature type="region of interest" description="Disordered" evidence="9">
    <location>
        <begin position="185"/>
        <end position="206"/>
    </location>
</feature>
<dbReference type="PANTHER" id="PTHR11364:SF27">
    <property type="entry name" value="SULFURTRANSFERASE"/>
    <property type="match status" value="1"/>
</dbReference>
<dbReference type="Gene3D" id="3.40.250.10">
    <property type="entry name" value="Rhodanese-like domain"/>
    <property type="match status" value="2"/>
</dbReference>
<dbReference type="AlphaFoldDB" id="A0A368Z7N5"/>
<dbReference type="Pfam" id="PF00581">
    <property type="entry name" value="Rhodanese"/>
    <property type="match status" value="2"/>
</dbReference>
<keyword evidence="12" id="KW-1185">Reference proteome</keyword>
<dbReference type="GO" id="GO:0005737">
    <property type="term" value="C:cytoplasm"/>
    <property type="evidence" value="ECO:0007669"/>
    <property type="project" value="UniProtKB-SubCell"/>
</dbReference>
<dbReference type="SMART" id="SM00450">
    <property type="entry name" value="RHOD"/>
    <property type="match status" value="2"/>
</dbReference>
<dbReference type="PROSITE" id="PS00380">
    <property type="entry name" value="RHODANESE_1"/>
    <property type="match status" value="1"/>
</dbReference>
<dbReference type="Proteomes" id="UP000253324">
    <property type="component" value="Unassembled WGS sequence"/>
</dbReference>
<dbReference type="InterPro" id="IPR036873">
    <property type="entry name" value="Rhodanese-like_dom_sf"/>
</dbReference>
<accession>A0A368Z7N5</accession>
<evidence type="ECO:0000256" key="2">
    <source>
        <dbReference type="ARBA" id="ARBA00022490"/>
    </source>
</evidence>
<dbReference type="FunFam" id="3.40.250.10:FF:000015">
    <property type="entry name" value="Sulfurtransferase"/>
    <property type="match status" value="1"/>
</dbReference>
<keyword evidence="4" id="KW-0677">Repeat</keyword>